<dbReference type="PANTHER" id="PTHR30461:SF2">
    <property type="entry name" value="SERINE RECOMBINASE PINE-RELATED"/>
    <property type="match status" value="1"/>
</dbReference>
<dbReference type="GO" id="GO:0000150">
    <property type="term" value="F:DNA strand exchange activity"/>
    <property type="evidence" value="ECO:0007669"/>
    <property type="project" value="InterPro"/>
</dbReference>
<reference evidence="4" key="1">
    <citation type="journal article" date="2014" name="Int. J. Syst. Evol. Microbiol.">
        <title>Complete genome sequence of Corynebacterium casei LMG S-19264T (=DSM 44701T), isolated from a smear-ripened cheese.</title>
        <authorList>
            <consortium name="US DOE Joint Genome Institute (JGI-PGF)"/>
            <person name="Walter F."/>
            <person name="Albersmeier A."/>
            <person name="Kalinowski J."/>
            <person name="Ruckert C."/>
        </authorList>
    </citation>
    <scope>NUCLEOTIDE SEQUENCE</scope>
    <source>
        <strain evidence="4">CGMCC 1.15254</strain>
    </source>
</reference>
<proteinExistence type="predicted"/>
<keyword evidence="5" id="KW-1185">Reference proteome</keyword>
<keyword evidence="1" id="KW-0238">DNA-binding</keyword>
<comment type="caution">
    <text evidence="4">The sequence shown here is derived from an EMBL/GenBank/DDBJ whole genome shotgun (WGS) entry which is preliminary data.</text>
</comment>
<dbReference type="SUPFAM" id="SSF53041">
    <property type="entry name" value="Resolvase-like"/>
    <property type="match status" value="1"/>
</dbReference>
<keyword evidence="2" id="KW-0233">DNA recombination</keyword>
<dbReference type="AlphaFoldDB" id="A0A917C859"/>
<dbReference type="Pfam" id="PF00239">
    <property type="entry name" value="Resolvase"/>
    <property type="match status" value="1"/>
</dbReference>
<accession>A0A917C859</accession>
<feature type="domain" description="Resolvase/invertase-type recombinase catalytic" evidence="3">
    <location>
        <begin position="1"/>
        <end position="114"/>
    </location>
</feature>
<dbReference type="CDD" id="cd03768">
    <property type="entry name" value="SR_ResInv"/>
    <property type="match status" value="1"/>
</dbReference>
<dbReference type="Gene3D" id="3.40.50.1390">
    <property type="entry name" value="Resolvase, N-terminal catalytic domain"/>
    <property type="match status" value="1"/>
</dbReference>
<dbReference type="GO" id="GO:0003677">
    <property type="term" value="F:DNA binding"/>
    <property type="evidence" value="ECO:0007669"/>
    <property type="project" value="UniProtKB-KW"/>
</dbReference>
<dbReference type="InterPro" id="IPR006119">
    <property type="entry name" value="Resolv_N"/>
</dbReference>
<evidence type="ECO:0000256" key="2">
    <source>
        <dbReference type="ARBA" id="ARBA00023172"/>
    </source>
</evidence>
<dbReference type="EMBL" id="BMHV01000047">
    <property type="protein sequence ID" value="GGF76248.1"/>
    <property type="molecule type" value="Genomic_DNA"/>
</dbReference>
<dbReference type="PROSITE" id="PS51736">
    <property type="entry name" value="RECOMBINASES_3"/>
    <property type="match status" value="1"/>
</dbReference>
<gene>
    <name evidence="4" type="ORF">GCM10011332_32760</name>
</gene>
<dbReference type="Proteomes" id="UP000632498">
    <property type="component" value="Unassembled WGS sequence"/>
</dbReference>
<evidence type="ECO:0000256" key="1">
    <source>
        <dbReference type="ARBA" id="ARBA00023125"/>
    </source>
</evidence>
<name>A0A917C859_9PROT</name>
<evidence type="ECO:0000259" key="3">
    <source>
        <dbReference type="PROSITE" id="PS51736"/>
    </source>
</evidence>
<dbReference type="SMART" id="SM00857">
    <property type="entry name" value="Resolvase"/>
    <property type="match status" value="1"/>
</dbReference>
<dbReference type="InterPro" id="IPR050639">
    <property type="entry name" value="SSR_resolvase"/>
</dbReference>
<sequence length="167" mass="18489">MTEVFEDRGISGGKGRGDRPAFDRLHTAITRGEIDVVMSWSVDRLGRSLQDLVMFLNEVHDQGADLFIHQQGINTVNSPSSRMLFQLLSVFAEFERGIIKNRIHAGLERAKAQGQKLGRPGLSDYKINRIKKHLKTGASVRGVAKLVNVSTGSVSKVKRAMAMEMAK</sequence>
<evidence type="ECO:0000313" key="4">
    <source>
        <dbReference type="EMBL" id="GGF76248.1"/>
    </source>
</evidence>
<dbReference type="InterPro" id="IPR036162">
    <property type="entry name" value="Resolvase-like_N_sf"/>
</dbReference>
<protein>
    <submittedName>
        <fullName evidence="4">Resolvase</fullName>
    </submittedName>
</protein>
<dbReference type="PANTHER" id="PTHR30461">
    <property type="entry name" value="DNA-INVERTASE FROM LAMBDOID PROPHAGE"/>
    <property type="match status" value="1"/>
</dbReference>
<reference evidence="4" key="2">
    <citation type="submission" date="2020-09" db="EMBL/GenBank/DDBJ databases">
        <authorList>
            <person name="Sun Q."/>
            <person name="Zhou Y."/>
        </authorList>
    </citation>
    <scope>NUCLEOTIDE SEQUENCE</scope>
    <source>
        <strain evidence="4">CGMCC 1.15254</strain>
    </source>
</reference>
<evidence type="ECO:0000313" key="5">
    <source>
        <dbReference type="Proteomes" id="UP000632498"/>
    </source>
</evidence>
<organism evidence="4 5">
    <name type="scientific">Terasakiella brassicae</name>
    <dbReference type="NCBI Taxonomy" id="1634917"/>
    <lineage>
        <taxon>Bacteria</taxon>
        <taxon>Pseudomonadati</taxon>
        <taxon>Pseudomonadota</taxon>
        <taxon>Alphaproteobacteria</taxon>
        <taxon>Rhodospirillales</taxon>
        <taxon>Terasakiellaceae</taxon>
        <taxon>Terasakiella</taxon>
    </lineage>
</organism>